<proteinExistence type="predicted"/>
<dbReference type="RefSeq" id="YP_004010139.1">
    <property type="nucleotide sequence ID" value="NC_014663.1"/>
</dbReference>
<sequence>MINPNFISFAALSEAIDKRHHAMERFYDIEAAQVDRDANLEILERLKAGTASREDEEAALDLINNRGN</sequence>
<dbReference type="Proteomes" id="UP000008731">
    <property type="component" value="Segment"/>
</dbReference>
<name>E5EPD6_9CAUD</name>
<dbReference type="GeneID" id="9926436"/>
<dbReference type="Pfam" id="PF24210">
    <property type="entry name" value="T4_RIIA1"/>
    <property type="match status" value="1"/>
</dbReference>
<evidence type="ECO:0000313" key="1">
    <source>
        <dbReference type="EMBL" id="ADG59902.1"/>
    </source>
</evidence>
<dbReference type="KEGG" id="vg:9926436"/>
<organism evidence="1 2">
    <name type="scientific">Acinetobacter phage Acj9</name>
    <dbReference type="NCBI Taxonomy" id="760939"/>
    <lineage>
        <taxon>Viruses</taxon>
        <taxon>Duplodnaviria</taxon>
        <taxon>Heunggongvirae</taxon>
        <taxon>Uroviricota</taxon>
        <taxon>Caudoviricetes</taxon>
        <taxon>Pantevenvirales</taxon>
        <taxon>Straboviridae</taxon>
        <taxon>Twarogvirinae</taxon>
        <taxon>Acajnonavirus</taxon>
        <taxon>Acajnonavirus acj9</taxon>
    </lineage>
</organism>
<dbReference type="InterPro" id="IPR056959">
    <property type="entry name" value="RIIA1-like"/>
</dbReference>
<dbReference type="EMBL" id="HM004124">
    <property type="protein sequence ID" value="ADG59902.1"/>
    <property type="molecule type" value="Genomic_DNA"/>
</dbReference>
<dbReference type="OrthoDB" id="28841at10239"/>
<protein>
    <submittedName>
        <fullName evidence="1">Uncharacterized protein</fullName>
    </submittedName>
</protein>
<keyword evidence="2" id="KW-1185">Reference proteome</keyword>
<reference evidence="1 2" key="1">
    <citation type="journal article" date="2010" name="Virol. J.">
        <title>Genomes of the T4-related bacteriophages as windows on microbial genome evolution.</title>
        <authorList>
            <person name="Petrov V.M."/>
            <person name="Ratnayaka S."/>
            <person name="Nolan J.M."/>
            <person name="Miller E.S."/>
            <person name="Karam J.D."/>
        </authorList>
    </citation>
    <scope>NUCLEOTIDE SEQUENCE [LARGE SCALE GENOMIC DNA]</scope>
</reference>
<gene>
    <name evidence="1" type="ORF">Acj9p002</name>
</gene>
<evidence type="ECO:0000313" key="2">
    <source>
        <dbReference type="Proteomes" id="UP000008731"/>
    </source>
</evidence>
<accession>E5EPD6</accession>